<dbReference type="Pfam" id="PF00472">
    <property type="entry name" value="RF-1"/>
    <property type="match status" value="1"/>
</dbReference>
<organism evidence="3 4">
    <name type="scientific">Basidiobolus ranarum</name>
    <dbReference type="NCBI Taxonomy" id="34480"/>
    <lineage>
        <taxon>Eukaryota</taxon>
        <taxon>Fungi</taxon>
        <taxon>Fungi incertae sedis</taxon>
        <taxon>Zoopagomycota</taxon>
        <taxon>Entomophthoromycotina</taxon>
        <taxon>Basidiobolomycetes</taxon>
        <taxon>Basidiobolales</taxon>
        <taxon>Basidiobolaceae</taxon>
        <taxon>Basidiobolus</taxon>
    </lineage>
</organism>
<evidence type="ECO:0000313" key="4">
    <source>
        <dbReference type="Proteomes" id="UP001479436"/>
    </source>
</evidence>
<evidence type="ECO:0000256" key="1">
    <source>
        <dbReference type="SAM" id="MobiDB-lite"/>
    </source>
</evidence>
<evidence type="ECO:0000259" key="2">
    <source>
        <dbReference type="PROSITE" id="PS00745"/>
    </source>
</evidence>
<dbReference type="PANTHER" id="PTHR11075">
    <property type="entry name" value="PEPTIDE CHAIN RELEASE FACTOR"/>
    <property type="match status" value="1"/>
</dbReference>
<comment type="caution">
    <text evidence="3">The sequence shown here is derived from an EMBL/GenBank/DDBJ whole genome shotgun (WGS) entry which is preliminary data.</text>
</comment>
<accession>A0ABR2W5H4</accession>
<reference evidence="3 4" key="1">
    <citation type="submission" date="2023-04" db="EMBL/GenBank/DDBJ databases">
        <title>Genome of Basidiobolus ranarum AG-B5.</title>
        <authorList>
            <person name="Stajich J.E."/>
            <person name="Carter-House D."/>
            <person name="Gryganskyi A."/>
        </authorList>
    </citation>
    <scope>NUCLEOTIDE SEQUENCE [LARGE SCALE GENOMIC DNA]</scope>
    <source>
        <strain evidence="3 4">AG-B5</strain>
    </source>
</reference>
<dbReference type="SUPFAM" id="SSF110916">
    <property type="entry name" value="Peptidyl-tRNA hydrolase domain-like"/>
    <property type="match status" value="1"/>
</dbReference>
<feature type="compositionally biased region" description="Basic residues" evidence="1">
    <location>
        <begin position="174"/>
        <end position="187"/>
    </location>
</feature>
<feature type="region of interest" description="Disordered" evidence="1">
    <location>
        <begin position="167"/>
        <end position="187"/>
    </location>
</feature>
<name>A0ABR2W5H4_9FUNG</name>
<evidence type="ECO:0000313" key="3">
    <source>
        <dbReference type="EMBL" id="KAK9720801.1"/>
    </source>
</evidence>
<dbReference type="Proteomes" id="UP001479436">
    <property type="component" value="Unassembled WGS sequence"/>
</dbReference>
<keyword evidence="4" id="KW-1185">Reference proteome</keyword>
<dbReference type="PANTHER" id="PTHR11075:SF54">
    <property type="entry name" value="LARGE RIBOSOMAL SUBUNIT PROTEIN ML62"/>
    <property type="match status" value="1"/>
</dbReference>
<dbReference type="InterPro" id="IPR052104">
    <property type="entry name" value="Mito_Release_Factor_mL62"/>
</dbReference>
<proteinExistence type="predicted"/>
<dbReference type="EMBL" id="JASJQH010007001">
    <property type="protein sequence ID" value="KAK9720801.1"/>
    <property type="molecule type" value="Genomic_DNA"/>
</dbReference>
<protein>
    <recommendedName>
        <fullName evidence="2">Prokaryotic-type class I peptide chain release factors domain-containing protein</fullName>
    </recommendedName>
</protein>
<feature type="domain" description="Prokaryotic-type class I peptide chain release factors" evidence="2">
    <location>
        <begin position="63"/>
        <end position="79"/>
    </location>
</feature>
<gene>
    <name evidence="3" type="ORF">K7432_003903</name>
</gene>
<dbReference type="InterPro" id="IPR000352">
    <property type="entry name" value="Pep_chain_release_fac_I"/>
</dbReference>
<dbReference type="PROSITE" id="PS00745">
    <property type="entry name" value="RF_PROK_I"/>
    <property type="match status" value="1"/>
</dbReference>
<dbReference type="Gene3D" id="3.30.160.20">
    <property type="match status" value="1"/>
</dbReference>
<sequence>MLFRSVFVVKPWNISRVSLGYSNNFQNAFKQFNRFESTLPPNWAQNFRKTMIPYKTFETSFNRSSGPGGQNVNKVATKVEMRFLLDDANWLPEYVRQKIVEQNRNRINKKGEFVVTSDRTRSQVKNSDDCVDKIYQIILMAGEVPKEPDQETIDRVKKLQKIEKEKKKESKQFQAKKKSSRKFKGDF</sequence>